<feature type="domain" description="Pterin-binding" evidence="3">
    <location>
        <begin position="1"/>
        <end position="132"/>
    </location>
</feature>
<feature type="compositionally biased region" description="Polar residues" evidence="2">
    <location>
        <begin position="258"/>
        <end position="272"/>
    </location>
</feature>
<dbReference type="PROSITE" id="PS50972">
    <property type="entry name" value="PTERIN_BINDING"/>
    <property type="match status" value="1"/>
</dbReference>
<dbReference type="Proteomes" id="UP000237271">
    <property type="component" value="Unassembled WGS sequence"/>
</dbReference>
<dbReference type="EMBL" id="NCKW01020299">
    <property type="protein sequence ID" value="POM58260.1"/>
    <property type="molecule type" value="Genomic_DNA"/>
</dbReference>
<dbReference type="OrthoDB" id="75701at2759"/>
<dbReference type="GO" id="GO:0046654">
    <property type="term" value="P:tetrahydrofolate biosynthetic process"/>
    <property type="evidence" value="ECO:0007669"/>
    <property type="project" value="TreeGrafter"/>
</dbReference>
<dbReference type="InterPro" id="IPR011005">
    <property type="entry name" value="Dihydropteroate_synth-like_sf"/>
</dbReference>
<dbReference type="GO" id="GO:0005740">
    <property type="term" value="C:mitochondrial envelope"/>
    <property type="evidence" value="ECO:0007669"/>
    <property type="project" value="TreeGrafter"/>
</dbReference>
<dbReference type="InterPro" id="IPR000489">
    <property type="entry name" value="Pterin-binding_dom"/>
</dbReference>
<dbReference type="Gene3D" id="3.20.20.20">
    <property type="entry name" value="Dihydropteroate synthase-like"/>
    <property type="match status" value="1"/>
</dbReference>
<gene>
    <name evidence="4" type="ORF">PHPALM_37116</name>
</gene>
<dbReference type="InterPro" id="IPR045031">
    <property type="entry name" value="DHP_synth-like"/>
</dbReference>
<dbReference type="SUPFAM" id="SSF47473">
    <property type="entry name" value="EF-hand"/>
    <property type="match status" value="1"/>
</dbReference>
<feature type="coiled-coil region" evidence="1">
    <location>
        <begin position="275"/>
        <end position="358"/>
    </location>
</feature>
<dbReference type="SUPFAM" id="SSF51717">
    <property type="entry name" value="Dihydropteroate synthetase-like"/>
    <property type="match status" value="1"/>
</dbReference>
<dbReference type="Gene3D" id="1.10.238.10">
    <property type="entry name" value="EF-hand"/>
    <property type="match status" value="1"/>
</dbReference>
<evidence type="ECO:0000256" key="2">
    <source>
        <dbReference type="SAM" id="MobiDB-lite"/>
    </source>
</evidence>
<accession>A0A2P4WY89</accession>
<protein>
    <submittedName>
        <fullName evidence="4">Dihydropteroate synthase</fullName>
    </submittedName>
</protein>
<dbReference type="InterPro" id="IPR011992">
    <property type="entry name" value="EF-hand-dom_pair"/>
</dbReference>
<dbReference type="Pfam" id="PF00809">
    <property type="entry name" value="Pterin_bind"/>
    <property type="match status" value="1"/>
</dbReference>
<evidence type="ECO:0000256" key="1">
    <source>
        <dbReference type="SAM" id="Coils"/>
    </source>
</evidence>
<reference evidence="4 5" key="1">
    <citation type="journal article" date="2017" name="Genome Biol. Evol.">
        <title>Phytophthora megakarya and P. palmivora, closely related causal agents of cacao black pod rot, underwent increases in genome sizes and gene numbers by different mechanisms.</title>
        <authorList>
            <person name="Ali S.S."/>
            <person name="Shao J."/>
            <person name="Lary D.J."/>
            <person name="Kronmiller B."/>
            <person name="Shen D."/>
            <person name="Strem M.D."/>
            <person name="Amoako-Attah I."/>
            <person name="Akrofi A.Y."/>
            <person name="Begoude B.A."/>
            <person name="Ten Hoopen G.M."/>
            <person name="Coulibaly K."/>
            <person name="Kebe B.I."/>
            <person name="Melnick R.L."/>
            <person name="Guiltinan M.J."/>
            <person name="Tyler B.M."/>
            <person name="Meinhardt L.W."/>
            <person name="Bailey B.A."/>
        </authorList>
    </citation>
    <scope>NUCLEOTIDE SEQUENCE [LARGE SCALE GENOMIC DNA]</scope>
    <source>
        <strain evidence="5">sbr112.9</strain>
    </source>
</reference>
<dbReference type="PANTHER" id="PTHR20941">
    <property type="entry name" value="FOLATE SYNTHESIS PROTEINS"/>
    <property type="match status" value="1"/>
</dbReference>
<dbReference type="GO" id="GO:0004156">
    <property type="term" value="F:dihydropteroate synthase activity"/>
    <property type="evidence" value="ECO:0007669"/>
    <property type="project" value="TreeGrafter"/>
</dbReference>
<proteinExistence type="predicted"/>
<dbReference type="AlphaFoldDB" id="A0A2P4WY89"/>
<feature type="region of interest" description="Disordered" evidence="2">
    <location>
        <begin position="247"/>
        <end position="272"/>
    </location>
</feature>
<dbReference type="PANTHER" id="PTHR20941:SF1">
    <property type="entry name" value="FOLIC ACID SYNTHESIS PROTEIN FOL1"/>
    <property type="match status" value="1"/>
</dbReference>
<evidence type="ECO:0000313" key="4">
    <source>
        <dbReference type="EMBL" id="POM58260.1"/>
    </source>
</evidence>
<evidence type="ECO:0000313" key="5">
    <source>
        <dbReference type="Proteomes" id="UP000237271"/>
    </source>
</evidence>
<comment type="caution">
    <text evidence="4">The sequence shown here is derived from an EMBL/GenBank/DDBJ whole genome shotgun (WGS) entry which is preliminary data.</text>
</comment>
<organism evidence="4 5">
    <name type="scientific">Phytophthora palmivora</name>
    <dbReference type="NCBI Taxonomy" id="4796"/>
    <lineage>
        <taxon>Eukaryota</taxon>
        <taxon>Sar</taxon>
        <taxon>Stramenopiles</taxon>
        <taxon>Oomycota</taxon>
        <taxon>Peronosporomycetes</taxon>
        <taxon>Peronosporales</taxon>
        <taxon>Peronosporaceae</taxon>
        <taxon>Phytophthora</taxon>
    </lineage>
</organism>
<evidence type="ECO:0000259" key="3">
    <source>
        <dbReference type="PROSITE" id="PS50972"/>
    </source>
</evidence>
<name>A0A2P4WY89_9STRA</name>
<keyword evidence="5" id="KW-1185">Reference proteome</keyword>
<sequence>MHMRGTPKTMTDLKEYDDVVAEVSEVLNERVADAEAAGIFRWNIILDPGIGFAKARVLNLQLLRKLSTVKHMCHGLPILVGSSRKGFIGEICERPDPKDRAWGTAATCCAAIEQGADILRVHDGAEMVDVAKMSDAIWREENATFLSRQQSNRKINVFEKMADNDQNSIRNAELTNESETPHFDALFAQYETDNGTFGTEHLGGLLLDMGFNASPKVLDRALDDMDPNATGEIAKLTFLEWFEENADDINDAPPTAPPQSSLSFSPRTQPQDEAYSELQNATLDAKKQRKQAEVDAQLLANRLAHLRAEDARAQKRIEEAKRRAREIEAIKKRNEERLRAKEEIKEQMQRDIKAQRELNNMTQASARERRNQVIAEYSSQRAQIVQDTRAEKKIHLAQIRREREMNRSWLAERSQEMREKEKRVVRQRQAAQKNYEKELLKKARENLALEHEKRLLSEKQIHRMESEEAELIAKLRITQEMQRAAYEELEFVMQDE</sequence>
<keyword evidence="1" id="KW-0175">Coiled coil</keyword>